<sequence length="167" mass="18560">MSDEAFDPVVCRPVGIVRSRFTETSGMPIQTAGAPEETGRLEVFAEFAPGLRDIEGFDYLILVTHLHRCAHERLEVVPFLEQGNASHGVFATRAPARPNRLGLSIVRLTAVEGATLHFSGNDMLDGTPVLDIKPYVPRFDVRETERVGWFGARLDQLPRTRSDGRMD</sequence>
<name>A0A9X8GTL1_9BURK</name>
<keyword evidence="5" id="KW-1185">Reference proteome</keyword>
<dbReference type="OrthoDB" id="9804309at2"/>
<proteinExistence type="inferred from homology"/>
<dbReference type="InterPro" id="IPR023368">
    <property type="entry name" value="UPF0066_cons_site"/>
</dbReference>
<dbReference type="PROSITE" id="PS01318">
    <property type="entry name" value="TSAA_1"/>
    <property type="match status" value="1"/>
</dbReference>
<accession>A0A9X8GTL1</accession>
<comment type="caution">
    <text evidence="4">The sequence shown here is derived from an EMBL/GenBank/DDBJ whole genome shotgun (WGS) entry which is preliminary data.</text>
</comment>
<dbReference type="Gene3D" id="2.40.30.70">
    <property type="entry name" value="YaeB-like"/>
    <property type="match status" value="1"/>
</dbReference>
<evidence type="ECO:0000313" key="5">
    <source>
        <dbReference type="Proteomes" id="UP000265619"/>
    </source>
</evidence>
<dbReference type="InterPro" id="IPR036414">
    <property type="entry name" value="YaeB_N_sf"/>
</dbReference>
<comment type="similarity">
    <text evidence="2">Belongs to the tRNA methyltransferase O family.</text>
</comment>
<organism evidence="4 5">
    <name type="scientific">Acidovorax cavernicola</name>
    <dbReference type="NCBI Taxonomy" id="1675792"/>
    <lineage>
        <taxon>Bacteria</taxon>
        <taxon>Pseudomonadati</taxon>
        <taxon>Pseudomonadota</taxon>
        <taxon>Betaproteobacteria</taxon>
        <taxon>Burkholderiales</taxon>
        <taxon>Comamonadaceae</taxon>
        <taxon>Acidovorax</taxon>
    </lineage>
</organism>
<dbReference type="InterPro" id="IPR040372">
    <property type="entry name" value="YaeB-like"/>
</dbReference>
<dbReference type="InterPro" id="IPR023370">
    <property type="entry name" value="TrmO-like_N"/>
</dbReference>
<protein>
    <submittedName>
        <fullName evidence="4">tRNA (N6-threonylcarbamoyladenosine(37)-N6)-methyltransferase TrmO</fullName>
    </submittedName>
</protein>
<dbReference type="CDD" id="cd09281">
    <property type="entry name" value="UPF0066"/>
    <property type="match status" value="1"/>
</dbReference>
<evidence type="ECO:0000256" key="2">
    <source>
        <dbReference type="ARBA" id="ARBA00033753"/>
    </source>
</evidence>
<dbReference type="AlphaFoldDB" id="A0A9X8GTL1"/>
<dbReference type="Proteomes" id="UP000265619">
    <property type="component" value="Unassembled WGS sequence"/>
</dbReference>
<dbReference type="Pfam" id="PF01980">
    <property type="entry name" value="TrmO_N"/>
    <property type="match status" value="1"/>
</dbReference>
<evidence type="ECO:0000313" key="4">
    <source>
        <dbReference type="EMBL" id="RIX76440.1"/>
    </source>
</evidence>
<keyword evidence="1" id="KW-0949">S-adenosyl-L-methionine</keyword>
<gene>
    <name evidence="4" type="primary">tsaA</name>
    <name evidence="4" type="ORF">D3H34_22215</name>
</gene>
<dbReference type="SUPFAM" id="SSF118196">
    <property type="entry name" value="YaeB-like"/>
    <property type="match status" value="1"/>
</dbReference>
<dbReference type="NCBIfam" id="TIGR00104">
    <property type="entry name" value="tRNA_TsaA"/>
    <property type="match status" value="1"/>
</dbReference>
<dbReference type="InterPro" id="IPR036413">
    <property type="entry name" value="YaeB-like_sf"/>
</dbReference>
<dbReference type="PANTHER" id="PTHR12818">
    <property type="entry name" value="TRNA (ADENINE(37)-N6)-METHYLTRANSFERASE"/>
    <property type="match status" value="1"/>
</dbReference>
<reference evidence="4 5" key="1">
    <citation type="submission" date="2018-09" db="EMBL/GenBank/DDBJ databases">
        <title>Acidovorax cavernicola nov. sp. isolated from Gruta de las Maravillas (Aracena, Spain).</title>
        <authorList>
            <person name="Jurado V."/>
            <person name="Gutierrez-Patricio S."/>
            <person name="Gonzalez-Pimentel J.L."/>
            <person name="Miller A.Z."/>
            <person name="Laiz L."/>
            <person name="Saiz-Jimenez C."/>
        </authorList>
    </citation>
    <scope>NUCLEOTIDE SEQUENCE [LARGE SCALE GENOMIC DNA]</scope>
    <source>
        <strain evidence="4 5">1011MAR4D40.2</strain>
    </source>
</reference>
<evidence type="ECO:0000259" key="3">
    <source>
        <dbReference type="PROSITE" id="PS51668"/>
    </source>
</evidence>
<feature type="domain" description="TsaA-like" evidence="3">
    <location>
        <begin position="11"/>
        <end position="144"/>
    </location>
</feature>
<dbReference type="EMBL" id="QXMN01000032">
    <property type="protein sequence ID" value="RIX76440.1"/>
    <property type="molecule type" value="Genomic_DNA"/>
</dbReference>
<evidence type="ECO:0000256" key="1">
    <source>
        <dbReference type="ARBA" id="ARBA00022691"/>
    </source>
</evidence>
<dbReference type="PROSITE" id="PS51668">
    <property type="entry name" value="TSAA_2"/>
    <property type="match status" value="1"/>
</dbReference>
<dbReference type="PANTHER" id="PTHR12818:SF0">
    <property type="entry name" value="TRNA (ADENINE(37)-N6)-METHYLTRANSFERASE"/>
    <property type="match status" value="1"/>
</dbReference>
<dbReference type="RefSeq" id="WP_119556417.1">
    <property type="nucleotide sequence ID" value="NZ_QXMN01000032.1"/>
</dbReference>